<dbReference type="GO" id="GO:0012505">
    <property type="term" value="C:endomembrane system"/>
    <property type="evidence" value="ECO:0000318"/>
    <property type="project" value="GO_Central"/>
</dbReference>
<keyword evidence="4 10" id="KW-0812">Transmembrane</keyword>
<feature type="transmembrane region" description="Helical" evidence="10">
    <location>
        <begin position="360"/>
        <end position="387"/>
    </location>
</feature>
<dbReference type="GO" id="GO:0016020">
    <property type="term" value="C:membrane"/>
    <property type="evidence" value="ECO:0007669"/>
    <property type="project" value="UniProtKB-SubCell"/>
</dbReference>
<dbReference type="GO" id="GO:0098662">
    <property type="term" value="P:inorganic cation transmembrane transport"/>
    <property type="evidence" value="ECO:0000318"/>
    <property type="project" value="GO_Central"/>
</dbReference>
<dbReference type="InterPro" id="IPR057291">
    <property type="entry name" value="CHX17_2nd"/>
</dbReference>
<dbReference type="EnsemblPlants" id="AES65497">
    <property type="protein sequence ID" value="AES65497"/>
    <property type="gene ID" value="MTR_2g040100"/>
</dbReference>
<accession>G7IQ84</accession>
<dbReference type="GO" id="GO:0006813">
    <property type="term" value="P:potassium ion transport"/>
    <property type="evidence" value="ECO:0007669"/>
    <property type="project" value="UniProtKB-KW"/>
</dbReference>
<dbReference type="AlphaFoldDB" id="G7IQ84"/>
<evidence type="ECO:0000256" key="10">
    <source>
        <dbReference type="SAM" id="Phobius"/>
    </source>
</evidence>
<comment type="similarity">
    <text evidence="9">Belongs to the monovalent cation:proton antiporter 2 (CPA2) transporter (TC 2.A.37) family. CHX (TC 2.A.37.4) subfamily.</text>
</comment>
<dbReference type="Pfam" id="PF23256">
    <property type="entry name" value="CHX17_2nd"/>
    <property type="match status" value="1"/>
</dbReference>
<keyword evidence="2" id="KW-0813">Transport</keyword>
<evidence type="ECO:0000256" key="3">
    <source>
        <dbReference type="ARBA" id="ARBA00022538"/>
    </source>
</evidence>
<proteinExistence type="inferred from homology"/>
<feature type="transmembrane region" description="Helical" evidence="10">
    <location>
        <begin position="281"/>
        <end position="314"/>
    </location>
</feature>
<comment type="subcellular location">
    <subcellularLocation>
        <location evidence="1">Membrane</location>
        <topology evidence="1">Multi-pass membrane protein</topology>
    </subcellularLocation>
</comment>
<dbReference type="KEGG" id="mtr:11442852"/>
<dbReference type="HOGENOM" id="CLU_005126_6_2_1"/>
<keyword evidence="8 10" id="KW-0472">Membrane</keyword>
<dbReference type="Proteomes" id="UP000265566">
    <property type="component" value="Chromosome 2"/>
</dbReference>
<evidence type="ECO:0000256" key="2">
    <source>
        <dbReference type="ARBA" id="ARBA00022448"/>
    </source>
</evidence>
<protein>
    <submittedName>
        <fullName evidence="14">Cation/H+ exchanger 3</fullName>
    </submittedName>
    <submittedName>
        <fullName evidence="15">Putative cation/H+ exchanger</fullName>
    </submittedName>
</protein>
<evidence type="ECO:0000259" key="13">
    <source>
        <dbReference type="Pfam" id="PF23259"/>
    </source>
</evidence>
<dbReference type="EMBL" id="PSQE01000002">
    <property type="protein sequence ID" value="RHN73553.1"/>
    <property type="molecule type" value="Genomic_DNA"/>
</dbReference>
<keyword evidence="3" id="KW-0633">Potassium transport</keyword>
<gene>
    <name evidence="16" type="primary">11442852</name>
    <name evidence="14" type="ordered locus">MTR_2g040100</name>
    <name evidence="15" type="ORF">MtrunA17_Chr2g0299741</name>
</gene>
<dbReference type="EMBL" id="CM001218">
    <property type="protein sequence ID" value="AES65497.1"/>
    <property type="molecule type" value="Genomic_DNA"/>
</dbReference>
<sequence length="840" mass="93447">MEHENDIAKFMKGQLNTPKEEIACFVNRIDNPGPIWNSENVLEYYLKELVKQILAVAVANRVTFWILRPLNQPQFVAELLAAFVINIYIPLKKNPNTIFGYILRIKGLLSFESIAQLGIIFYVFVTGLEMNLDSVLRARKKASSIAIVGTIIPILFGLGTYFLVGKTKGYDENSYMNRNAYLLWSLVVTITSFPVVAHILSDLKILYTGLGKVALTAATMNDFINWAMFICLIPFIINGIIGIVSVILTILFALFCYFVLRPPLNKIIVKKTDEDKWDAYQLTYVLVGVIACATVTEFLGTHSVVGALIFGLILPRGKFTDMLIEQTEDIASGYLAPLFFASIGLRSNTYFLYLSLSQNMLLVCVIMILLISSKIVSTVVATSIYGMSLRDSMALGVLMNTKGVLSLIVLNIGWDRKVLGPQAFTIMVYSIFFMTFVVAPIINAMYKPRATFEQNKLRTIENLRAASEIRIMACVHNARHANGMINILEACNGTTVSPLRVFALQLVELKGRSTALLVAQMDQQEQQLSTVSQTLDQSSETNNYSSNHITNVFEEYASNNANTHVENLVAMSSFSTIHKDIYNLALEKQASLVLLPFHKQNSMEGSLEVMNTVIKDINQNVMQDVPCSVGIFVDRGQHSALIKTKMRILMIFIGGSDDREALAIAWRMSKHPWTMLTVVRIILCGKTAEVDSSVNNEALGLLTAVLDSGKQRELDEDRVGSFRLKAVNNEDTITYEEREVHTGEDIPIVLEELDKLGFDLYILGHGKGRNSLVLTELLEWADCPELGVIGDMLASNSFGSNSSILVVQQYGFGGVDFKTDPSNKENSSNGDLESMFRKAV</sequence>
<dbReference type="Gramene" id="rna9378">
    <property type="protein sequence ID" value="RHN73553.1"/>
    <property type="gene ID" value="gene9378"/>
</dbReference>
<evidence type="ECO:0000313" key="15">
    <source>
        <dbReference type="EMBL" id="RHN73553.1"/>
    </source>
</evidence>
<dbReference type="Gene3D" id="1.20.1530.20">
    <property type="match status" value="1"/>
</dbReference>
<dbReference type="InterPro" id="IPR050794">
    <property type="entry name" value="CPA2_transporter"/>
</dbReference>
<feature type="transmembrane region" description="Helical" evidence="10">
    <location>
        <begin position="145"/>
        <end position="164"/>
    </location>
</feature>
<evidence type="ECO:0000313" key="18">
    <source>
        <dbReference type="Proteomes" id="UP000265566"/>
    </source>
</evidence>
<feature type="transmembrane region" description="Helical" evidence="10">
    <location>
        <begin position="180"/>
        <end position="200"/>
    </location>
</feature>
<evidence type="ECO:0000313" key="17">
    <source>
        <dbReference type="Proteomes" id="UP000002051"/>
    </source>
</evidence>
<dbReference type="InterPro" id="IPR057290">
    <property type="entry name" value="CHX17_C"/>
</dbReference>
<evidence type="ECO:0000256" key="4">
    <source>
        <dbReference type="ARBA" id="ARBA00022692"/>
    </source>
</evidence>
<evidence type="ECO:0000259" key="11">
    <source>
        <dbReference type="Pfam" id="PF00999"/>
    </source>
</evidence>
<dbReference type="GO" id="GO:0015297">
    <property type="term" value="F:antiporter activity"/>
    <property type="evidence" value="ECO:0007669"/>
    <property type="project" value="InterPro"/>
</dbReference>
<dbReference type="PANTHER" id="PTHR32468">
    <property type="entry name" value="CATION/H + ANTIPORTER"/>
    <property type="match status" value="1"/>
</dbReference>
<reference evidence="18" key="4">
    <citation type="journal article" date="2018" name="Nat. Plants">
        <title>Whole-genome landscape of Medicago truncatula symbiotic genes.</title>
        <authorList>
            <person name="Pecrix Y."/>
            <person name="Staton S.E."/>
            <person name="Sallet E."/>
            <person name="Lelandais-Briere C."/>
            <person name="Moreau S."/>
            <person name="Carrere S."/>
            <person name="Blein T."/>
            <person name="Jardinaud M.F."/>
            <person name="Latrasse D."/>
            <person name="Zouine M."/>
            <person name="Zahm M."/>
            <person name="Kreplak J."/>
            <person name="Mayjonade B."/>
            <person name="Satge C."/>
            <person name="Perez M."/>
            <person name="Cauet S."/>
            <person name="Marande W."/>
            <person name="Chantry-Darmon C."/>
            <person name="Lopez-Roques C."/>
            <person name="Bouchez O."/>
            <person name="Berard A."/>
            <person name="Debelle F."/>
            <person name="Munos S."/>
            <person name="Bendahmane A."/>
            <person name="Berges H."/>
            <person name="Niebel A."/>
            <person name="Buitink J."/>
            <person name="Frugier F."/>
            <person name="Benhamed M."/>
            <person name="Crespi M."/>
            <person name="Gouzy J."/>
            <person name="Gamas P."/>
        </authorList>
    </citation>
    <scope>NUCLEOTIDE SEQUENCE [LARGE SCALE GENOMIC DNA]</scope>
    <source>
        <strain evidence="18">cv. Jemalong A17</strain>
    </source>
</reference>
<dbReference type="PANTHER" id="PTHR32468:SF77">
    <property type="entry name" value="CATION_H+ EXCHANGER 3"/>
    <property type="match status" value="1"/>
</dbReference>
<name>G7IQ84_MEDTR</name>
<evidence type="ECO:0000256" key="5">
    <source>
        <dbReference type="ARBA" id="ARBA00022958"/>
    </source>
</evidence>
<evidence type="ECO:0000256" key="8">
    <source>
        <dbReference type="ARBA" id="ARBA00023136"/>
    </source>
</evidence>
<evidence type="ECO:0000256" key="1">
    <source>
        <dbReference type="ARBA" id="ARBA00004141"/>
    </source>
</evidence>
<feature type="transmembrane region" description="Helical" evidence="10">
    <location>
        <begin position="393"/>
        <end position="414"/>
    </location>
</feature>
<dbReference type="Proteomes" id="UP000002051">
    <property type="component" value="Chromosome 2"/>
</dbReference>
<feature type="transmembrane region" description="Helical" evidence="10">
    <location>
        <begin position="426"/>
        <end position="446"/>
    </location>
</feature>
<evidence type="ECO:0000256" key="9">
    <source>
        <dbReference type="ARBA" id="ARBA00038341"/>
    </source>
</evidence>
<feature type="domain" description="Cation/H+ exchanger transmembrane" evidence="11">
    <location>
        <begin position="65"/>
        <end position="441"/>
    </location>
</feature>
<evidence type="ECO:0000313" key="16">
    <source>
        <dbReference type="EnsemblPlants" id="AES65497"/>
    </source>
</evidence>
<keyword evidence="6 10" id="KW-1133">Transmembrane helix</keyword>
<organism evidence="14 17">
    <name type="scientific">Medicago truncatula</name>
    <name type="common">Barrel medic</name>
    <name type="synonym">Medicago tribuloides</name>
    <dbReference type="NCBI Taxonomy" id="3880"/>
    <lineage>
        <taxon>Eukaryota</taxon>
        <taxon>Viridiplantae</taxon>
        <taxon>Streptophyta</taxon>
        <taxon>Embryophyta</taxon>
        <taxon>Tracheophyta</taxon>
        <taxon>Spermatophyta</taxon>
        <taxon>Magnoliopsida</taxon>
        <taxon>eudicotyledons</taxon>
        <taxon>Gunneridae</taxon>
        <taxon>Pentapetalae</taxon>
        <taxon>rosids</taxon>
        <taxon>fabids</taxon>
        <taxon>Fabales</taxon>
        <taxon>Fabaceae</taxon>
        <taxon>Papilionoideae</taxon>
        <taxon>50 kb inversion clade</taxon>
        <taxon>NPAAA clade</taxon>
        <taxon>Hologalegina</taxon>
        <taxon>IRL clade</taxon>
        <taxon>Trifolieae</taxon>
        <taxon>Medicago</taxon>
    </lineage>
</organism>
<dbReference type="OrthoDB" id="1380515at2759"/>
<dbReference type="InterPro" id="IPR006153">
    <property type="entry name" value="Cation/H_exchanger_TM"/>
</dbReference>
<dbReference type="PaxDb" id="3880-AES65497"/>
<feature type="domain" description="Cation/H(+) antiporter central" evidence="12">
    <location>
        <begin position="500"/>
        <end position="637"/>
    </location>
</feature>
<feature type="transmembrane region" description="Helical" evidence="10">
    <location>
        <begin position="103"/>
        <end position="125"/>
    </location>
</feature>
<keyword evidence="7" id="KW-0406">Ion transport</keyword>
<reference evidence="14 17" key="1">
    <citation type="journal article" date="2011" name="Nature">
        <title>The Medicago genome provides insight into the evolution of rhizobial symbioses.</title>
        <authorList>
            <person name="Young N.D."/>
            <person name="Debelle F."/>
            <person name="Oldroyd G.E."/>
            <person name="Geurts R."/>
            <person name="Cannon S.B."/>
            <person name="Udvardi M.K."/>
            <person name="Benedito V.A."/>
            <person name="Mayer K.F."/>
            <person name="Gouzy J."/>
            <person name="Schoof H."/>
            <person name="Van de Peer Y."/>
            <person name="Proost S."/>
            <person name="Cook D.R."/>
            <person name="Meyers B.C."/>
            <person name="Spannagl M."/>
            <person name="Cheung F."/>
            <person name="De Mita S."/>
            <person name="Krishnakumar V."/>
            <person name="Gundlach H."/>
            <person name="Zhou S."/>
            <person name="Mudge J."/>
            <person name="Bharti A.K."/>
            <person name="Murray J.D."/>
            <person name="Naoumkina M.A."/>
            <person name="Rosen B."/>
            <person name="Silverstein K.A."/>
            <person name="Tang H."/>
            <person name="Rombauts S."/>
            <person name="Zhao P.X."/>
            <person name="Zhou P."/>
            <person name="Barbe V."/>
            <person name="Bardou P."/>
            <person name="Bechner M."/>
            <person name="Bellec A."/>
            <person name="Berger A."/>
            <person name="Berges H."/>
            <person name="Bidwell S."/>
            <person name="Bisseling T."/>
            <person name="Choisne N."/>
            <person name="Couloux A."/>
            <person name="Denny R."/>
            <person name="Deshpande S."/>
            <person name="Dai X."/>
            <person name="Doyle J.J."/>
            <person name="Dudez A.M."/>
            <person name="Farmer A.D."/>
            <person name="Fouteau S."/>
            <person name="Franken C."/>
            <person name="Gibelin C."/>
            <person name="Gish J."/>
            <person name="Goldstein S."/>
            <person name="Gonzalez A.J."/>
            <person name="Green P.J."/>
            <person name="Hallab A."/>
            <person name="Hartog M."/>
            <person name="Hua A."/>
            <person name="Humphray S.J."/>
            <person name="Jeong D.H."/>
            <person name="Jing Y."/>
            <person name="Jocker A."/>
            <person name="Kenton S.M."/>
            <person name="Kim D.J."/>
            <person name="Klee K."/>
            <person name="Lai H."/>
            <person name="Lang C."/>
            <person name="Lin S."/>
            <person name="Macmil S.L."/>
            <person name="Magdelenat G."/>
            <person name="Matthews L."/>
            <person name="McCorrison J."/>
            <person name="Monaghan E.L."/>
            <person name="Mun J.H."/>
            <person name="Najar F.Z."/>
            <person name="Nicholson C."/>
            <person name="Noirot C."/>
            <person name="O'Bleness M."/>
            <person name="Paule C.R."/>
            <person name="Poulain J."/>
            <person name="Prion F."/>
            <person name="Qin B."/>
            <person name="Qu C."/>
            <person name="Retzel E.F."/>
            <person name="Riddle C."/>
            <person name="Sallet E."/>
            <person name="Samain S."/>
            <person name="Samson N."/>
            <person name="Sanders I."/>
            <person name="Saurat O."/>
            <person name="Scarpelli C."/>
            <person name="Schiex T."/>
            <person name="Segurens B."/>
            <person name="Severin A.J."/>
            <person name="Sherrier D.J."/>
            <person name="Shi R."/>
            <person name="Sims S."/>
            <person name="Singer S.R."/>
            <person name="Sinharoy S."/>
            <person name="Sterck L."/>
            <person name="Viollet A."/>
            <person name="Wang B.B."/>
            <person name="Wang K."/>
            <person name="Wang M."/>
            <person name="Wang X."/>
            <person name="Warfsmann J."/>
            <person name="Weissenbach J."/>
            <person name="White D.D."/>
            <person name="White J.D."/>
            <person name="Wiley G.B."/>
            <person name="Wincker P."/>
            <person name="Xing Y."/>
            <person name="Yang L."/>
            <person name="Yao Z."/>
            <person name="Ying F."/>
            <person name="Zhai J."/>
            <person name="Zhou L."/>
            <person name="Zuber A."/>
            <person name="Denarie J."/>
            <person name="Dixon R.A."/>
            <person name="May G.D."/>
            <person name="Schwartz D.C."/>
            <person name="Rogers J."/>
            <person name="Quetier F."/>
            <person name="Town C.D."/>
            <person name="Roe B.A."/>
        </authorList>
    </citation>
    <scope>NUCLEOTIDE SEQUENCE [LARGE SCALE GENOMIC DNA]</scope>
    <source>
        <strain evidence="14">A17</strain>
        <strain evidence="16 17">cv. Jemalong A17</strain>
    </source>
</reference>
<dbReference type="eggNOG" id="KOG1650">
    <property type="taxonomic scope" value="Eukaryota"/>
</dbReference>
<evidence type="ECO:0000256" key="7">
    <source>
        <dbReference type="ARBA" id="ARBA00023065"/>
    </source>
</evidence>
<dbReference type="GO" id="GO:1902600">
    <property type="term" value="P:proton transmembrane transport"/>
    <property type="evidence" value="ECO:0007669"/>
    <property type="project" value="InterPro"/>
</dbReference>
<keyword evidence="5" id="KW-0630">Potassium</keyword>
<reference evidence="16" key="3">
    <citation type="submission" date="2015-04" db="UniProtKB">
        <authorList>
            <consortium name="EnsemblPlants"/>
        </authorList>
    </citation>
    <scope>IDENTIFICATION</scope>
    <source>
        <strain evidence="16">cv. Jemalong A17</strain>
    </source>
</reference>
<dbReference type="Pfam" id="PF00999">
    <property type="entry name" value="Na_H_Exchanger"/>
    <property type="match status" value="1"/>
</dbReference>
<evidence type="ECO:0000313" key="14">
    <source>
        <dbReference type="EMBL" id="AES65497.1"/>
    </source>
</evidence>
<dbReference type="GO" id="GO:0006885">
    <property type="term" value="P:regulation of pH"/>
    <property type="evidence" value="ECO:0000318"/>
    <property type="project" value="GO_Central"/>
</dbReference>
<dbReference type="Pfam" id="PF23259">
    <property type="entry name" value="CHX17_C"/>
    <property type="match status" value="1"/>
</dbReference>
<evidence type="ECO:0000256" key="6">
    <source>
        <dbReference type="ARBA" id="ARBA00022989"/>
    </source>
</evidence>
<feature type="transmembrane region" description="Helical" evidence="10">
    <location>
        <begin position="227"/>
        <end position="260"/>
    </location>
</feature>
<feature type="domain" description="Cation/H(+) antiporter C-terminal" evidence="13">
    <location>
        <begin position="649"/>
        <end position="810"/>
    </location>
</feature>
<reference evidence="15" key="5">
    <citation type="journal article" date="2018" name="Nat. Plants">
        <title>Whole-genome landscape of Medicago truncatula symbiotic genes.</title>
        <authorList>
            <person name="Pecrix Y."/>
            <person name="Gamas P."/>
            <person name="Carrere S."/>
        </authorList>
    </citation>
    <scope>NUCLEOTIDE SEQUENCE</scope>
    <source>
        <tissue evidence="15">Leaves</tissue>
    </source>
</reference>
<dbReference type="InterPro" id="IPR038770">
    <property type="entry name" value="Na+/solute_symporter_sf"/>
</dbReference>
<evidence type="ECO:0000259" key="12">
    <source>
        <dbReference type="Pfam" id="PF23256"/>
    </source>
</evidence>
<keyword evidence="17" id="KW-1185">Reference proteome</keyword>
<reference evidence="14 17" key="2">
    <citation type="journal article" date="2014" name="BMC Genomics">
        <title>An improved genome release (version Mt4.0) for the model legume Medicago truncatula.</title>
        <authorList>
            <person name="Tang H."/>
            <person name="Krishnakumar V."/>
            <person name="Bidwell S."/>
            <person name="Rosen B."/>
            <person name="Chan A."/>
            <person name="Zhou S."/>
            <person name="Gentzbittel L."/>
            <person name="Childs K.L."/>
            <person name="Yandell M."/>
            <person name="Gundlach H."/>
            <person name="Mayer K.F."/>
            <person name="Schwartz D.C."/>
            <person name="Town C.D."/>
        </authorList>
    </citation>
    <scope>GENOME REANNOTATION</scope>
    <source>
        <strain evidence="16 17">cv. Jemalong A17</strain>
    </source>
</reference>